<dbReference type="InterPro" id="IPR013767">
    <property type="entry name" value="PAS_fold"/>
</dbReference>
<evidence type="ECO:0000259" key="4">
    <source>
        <dbReference type="PROSITE" id="PS50887"/>
    </source>
</evidence>
<dbReference type="NCBIfam" id="TIGR00254">
    <property type="entry name" value="GGDEF"/>
    <property type="match status" value="1"/>
</dbReference>
<gene>
    <name evidence="5" type="primary">gmr_16</name>
    <name evidence="5" type="ORF">STH12_04092</name>
</gene>
<evidence type="ECO:0000259" key="3">
    <source>
        <dbReference type="PROSITE" id="PS50883"/>
    </source>
</evidence>
<dbReference type="PANTHER" id="PTHR44757:SF4">
    <property type="entry name" value="DIGUANYLATE CYCLASE DGCE-RELATED"/>
    <property type="match status" value="1"/>
</dbReference>
<dbReference type="SMART" id="SM00091">
    <property type="entry name" value="PAS"/>
    <property type="match status" value="1"/>
</dbReference>
<feature type="domain" description="EAL" evidence="3">
    <location>
        <begin position="583"/>
        <end position="837"/>
    </location>
</feature>
<dbReference type="InterPro" id="IPR052155">
    <property type="entry name" value="Biofilm_reg_signaling"/>
</dbReference>
<proteinExistence type="predicted"/>
<dbReference type="SUPFAM" id="SSF55073">
    <property type="entry name" value="Nucleotide cyclase"/>
    <property type="match status" value="1"/>
</dbReference>
<feature type="transmembrane region" description="Helical" evidence="1">
    <location>
        <begin position="7"/>
        <end position="30"/>
    </location>
</feature>
<dbReference type="InterPro" id="IPR001633">
    <property type="entry name" value="EAL_dom"/>
</dbReference>
<dbReference type="CDD" id="cd01948">
    <property type="entry name" value="EAL"/>
    <property type="match status" value="1"/>
</dbReference>
<dbReference type="Pfam" id="PF00990">
    <property type="entry name" value="GGDEF"/>
    <property type="match status" value="1"/>
</dbReference>
<dbReference type="PROSITE" id="PS50883">
    <property type="entry name" value="EAL"/>
    <property type="match status" value="1"/>
</dbReference>
<sequence>MHIGRKFLVFIAGFCVPAMLLVYWGLGLWFDNKASSLLEQNISQELASIREHYQSSVKRQLLLSHIYAGPLKALPPEAQASMDSAWHERTHALGLHFYRFTDGGLSVLGQSTDAGLPDDVLQTLALDDEVVGAVLLDSGPHILTSIHIGDARVLVSRALSDNELNRLGQTGFVERIRMVPVAGSPADAHLVPIDSLGATPLALQVSFGTADYSGLAITPDWVVWGILGLGVSVLALGYVWIRRSLVAPLRGLMAQLGNIDPSASEYQPLSAEGCTEVRHFSRVSNQLLAEIFAQKERARAILEGIADAVLLTDTQGQLLYLNPPAARLLGVEAGQLEGKSLVAELGLKTSTISDFLIGSGQQRRQGRLRFANKLMQYSLSRIEDHQGQLQGALMALRDVTAEERLKAELRRQAEEDTITGLPNRATFESRLQTISGDVGSAAVCYLDLEQFKIINDSCGHLQGDKMLRMVARALQSCLNSKEILARLGGDEFGILLLGRSAHEVAMVLKELQRQLSMQVLEYRGQCYRVGVSIGVAFARAPLPPLQELFKDADIACVAAKRKGCNQIHFYDDKDKELNYQRNAPKWAMRIAHAIHSHELELYYQPIHALDAGNPRQRLEVLLRIREADGRILPPAQFIASAERFKLMPEVDKAVVSKAMQWLAARPELWSDHCLSINLSGNSLGVEGMETFIVEELKRTGAPSSCICFEITETSAIQNRQRALDMLRNLRKQGFAFAIDDFGSGFASYGYLRELPVDYVKIDGCFVRQLAGNAKDYAIVKSIHDVCAVMGIETVAEFVESQDIIRKLEEIGINYAQGYAVGRPKPLEDYHGRPQLARLA</sequence>
<dbReference type="PROSITE" id="PS50887">
    <property type="entry name" value="GGDEF"/>
    <property type="match status" value="1"/>
</dbReference>
<dbReference type="InterPro" id="IPR035919">
    <property type="entry name" value="EAL_sf"/>
</dbReference>
<dbReference type="CDD" id="cd00130">
    <property type="entry name" value="PAS"/>
    <property type="match status" value="1"/>
</dbReference>
<organism evidence="5 6">
    <name type="scientific">Shewanella khirikhana</name>
    <dbReference type="NCBI Taxonomy" id="1965282"/>
    <lineage>
        <taxon>Bacteria</taxon>
        <taxon>Pseudomonadati</taxon>
        <taxon>Pseudomonadota</taxon>
        <taxon>Gammaproteobacteria</taxon>
        <taxon>Alteromonadales</taxon>
        <taxon>Shewanellaceae</taxon>
        <taxon>Shewanella</taxon>
    </lineage>
</organism>
<dbReference type="InterPro" id="IPR029787">
    <property type="entry name" value="Nucleotide_cyclase"/>
</dbReference>
<keyword evidence="1" id="KW-1133">Transmembrane helix</keyword>
<keyword evidence="6" id="KW-1185">Reference proteome</keyword>
<dbReference type="Gene3D" id="3.20.20.450">
    <property type="entry name" value="EAL domain"/>
    <property type="match status" value="1"/>
</dbReference>
<dbReference type="PROSITE" id="PS50112">
    <property type="entry name" value="PAS"/>
    <property type="match status" value="1"/>
</dbReference>
<dbReference type="GO" id="GO:0071111">
    <property type="term" value="F:cyclic-guanylate-specific phosphodiesterase activity"/>
    <property type="evidence" value="ECO:0007669"/>
    <property type="project" value="UniProtKB-EC"/>
</dbReference>
<dbReference type="Gene3D" id="3.30.70.270">
    <property type="match status" value="1"/>
</dbReference>
<dbReference type="InterPro" id="IPR000160">
    <property type="entry name" value="GGDEF_dom"/>
</dbReference>
<accession>A0ABM7DXA5</accession>
<dbReference type="EC" id="3.1.4.52" evidence="5"/>
<dbReference type="SMART" id="SM00052">
    <property type="entry name" value="EAL"/>
    <property type="match status" value="1"/>
</dbReference>
<dbReference type="Pfam" id="PF00989">
    <property type="entry name" value="PAS"/>
    <property type="match status" value="1"/>
</dbReference>
<dbReference type="EMBL" id="CP020373">
    <property type="protein sequence ID" value="AZQ13118.1"/>
    <property type="molecule type" value="Genomic_DNA"/>
</dbReference>
<evidence type="ECO:0000256" key="1">
    <source>
        <dbReference type="SAM" id="Phobius"/>
    </source>
</evidence>
<dbReference type="Gene3D" id="3.30.450.20">
    <property type="entry name" value="PAS domain"/>
    <property type="match status" value="1"/>
</dbReference>
<evidence type="ECO:0000313" key="5">
    <source>
        <dbReference type="EMBL" id="AZQ13118.1"/>
    </source>
</evidence>
<dbReference type="SUPFAM" id="SSF55785">
    <property type="entry name" value="PYP-like sensor domain (PAS domain)"/>
    <property type="match status" value="1"/>
</dbReference>
<keyword evidence="1" id="KW-0472">Membrane</keyword>
<dbReference type="InterPro" id="IPR043128">
    <property type="entry name" value="Rev_trsase/Diguanyl_cyclase"/>
</dbReference>
<dbReference type="Pfam" id="PF00563">
    <property type="entry name" value="EAL"/>
    <property type="match status" value="1"/>
</dbReference>
<protein>
    <submittedName>
        <fullName evidence="5">Cyclic di-GMP phosphodiesterase Gmr</fullName>
        <ecNumber evidence="5">3.1.4.52</ecNumber>
    </submittedName>
</protein>
<feature type="domain" description="PAS" evidence="2">
    <location>
        <begin position="294"/>
        <end position="345"/>
    </location>
</feature>
<dbReference type="Proteomes" id="UP000278437">
    <property type="component" value="Chromosome"/>
</dbReference>
<name>A0ABM7DXA5_9GAMM</name>
<feature type="domain" description="GGDEF" evidence="4">
    <location>
        <begin position="439"/>
        <end position="572"/>
    </location>
</feature>
<dbReference type="SMART" id="SM00267">
    <property type="entry name" value="GGDEF"/>
    <property type="match status" value="1"/>
</dbReference>
<dbReference type="CDD" id="cd01949">
    <property type="entry name" value="GGDEF"/>
    <property type="match status" value="1"/>
</dbReference>
<dbReference type="SUPFAM" id="SSF141868">
    <property type="entry name" value="EAL domain-like"/>
    <property type="match status" value="1"/>
</dbReference>
<dbReference type="InterPro" id="IPR000014">
    <property type="entry name" value="PAS"/>
</dbReference>
<dbReference type="InterPro" id="IPR035965">
    <property type="entry name" value="PAS-like_dom_sf"/>
</dbReference>
<evidence type="ECO:0000313" key="6">
    <source>
        <dbReference type="Proteomes" id="UP000278437"/>
    </source>
</evidence>
<evidence type="ECO:0000259" key="2">
    <source>
        <dbReference type="PROSITE" id="PS50112"/>
    </source>
</evidence>
<keyword evidence="1" id="KW-0812">Transmembrane</keyword>
<dbReference type="NCBIfam" id="TIGR00229">
    <property type="entry name" value="sensory_box"/>
    <property type="match status" value="1"/>
</dbReference>
<reference evidence="6" key="1">
    <citation type="submission" date="2017-03" db="EMBL/GenBank/DDBJ databases">
        <title>Full genome sequence of a non-lethal Shewanella isolate that potentiates virulence of Vibio parahaemolyticus causing acute hepatopancreatic necrosis disease (AHPND) in shrimp.</title>
        <authorList>
            <person name="Prachumwat A."/>
            <person name="Sritunyalucksana K."/>
        </authorList>
    </citation>
    <scope>NUCLEOTIDE SEQUENCE [LARGE SCALE GENOMIC DNA]</scope>
    <source>
        <strain evidence="6">TH2012</strain>
    </source>
</reference>
<dbReference type="PANTHER" id="PTHR44757">
    <property type="entry name" value="DIGUANYLATE CYCLASE DGCP"/>
    <property type="match status" value="1"/>
</dbReference>
<keyword evidence="5" id="KW-0378">Hydrolase</keyword>